<dbReference type="SMART" id="SM00481">
    <property type="entry name" value="POLIIIAc"/>
    <property type="match status" value="1"/>
</dbReference>
<dbReference type="Gene3D" id="3.20.20.140">
    <property type="entry name" value="Metal-dependent hydrolases"/>
    <property type="match status" value="1"/>
</dbReference>
<reference evidence="2 3" key="1">
    <citation type="submission" date="2024-05" db="EMBL/GenBank/DDBJ databases">
        <title>Genomic Encyclopedia of Type Strains, Phase IV (KMG-IV): sequencing the most valuable type-strain genomes for metagenomic binning, comparative biology and taxonomic classification.</title>
        <authorList>
            <person name="Goeker M."/>
        </authorList>
    </citation>
    <scope>NUCLEOTIDE SEQUENCE [LARGE SCALE GENOMIC DNA]</scope>
    <source>
        <strain evidence="2 3">DSM 25286</strain>
    </source>
</reference>
<dbReference type="CDD" id="cd07438">
    <property type="entry name" value="PHP_HisPPase_AMP"/>
    <property type="match status" value="1"/>
</dbReference>
<evidence type="ECO:0000313" key="3">
    <source>
        <dbReference type="Proteomes" id="UP001549019"/>
    </source>
</evidence>
<dbReference type="Pfam" id="PF02811">
    <property type="entry name" value="PHP"/>
    <property type="match status" value="1"/>
</dbReference>
<organism evidence="2 3">
    <name type="scientific">Salinicoccus halitifaciens</name>
    <dbReference type="NCBI Taxonomy" id="1073415"/>
    <lineage>
        <taxon>Bacteria</taxon>
        <taxon>Bacillati</taxon>
        <taxon>Bacillota</taxon>
        <taxon>Bacilli</taxon>
        <taxon>Bacillales</taxon>
        <taxon>Staphylococcaceae</taxon>
        <taxon>Salinicoccus</taxon>
    </lineage>
</organism>
<name>A0ABV2ED16_9STAP</name>
<accession>A0ABV2ED16</accession>
<gene>
    <name evidence="2" type="ORF">ABHD89_002350</name>
</gene>
<dbReference type="InterPro" id="IPR004013">
    <property type="entry name" value="PHP_dom"/>
</dbReference>
<dbReference type="Proteomes" id="UP001549019">
    <property type="component" value="Unassembled WGS sequence"/>
</dbReference>
<dbReference type="PANTHER" id="PTHR42924:SF3">
    <property type="entry name" value="POLYMERASE_HISTIDINOL PHOSPHATASE N-TERMINAL DOMAIN-CONTAINING PROTEIN"/>
    <property type="match status" value="1"/>
</dbReference>
<dbReference type="InterPro" id="IPR003141">
    <property type="entry name" value="Pol/His_phosphatase_N"/>
</dbReference>
<protein>
    <submittedName>
        <fullName evidence="2">Metal-dependent phosphoesterase TrpH</fullName>
    </submittedName>
</protein>
<dbReference type="RefSeq" id="WP_230821168.1">
    <property type="nucleotide sequence ID" value="NZ_JAJNCU010000002.1"/>
</dbReference>
<dbReference type="InterPro" id="IPR052018">
    <property type="entry name" value="PHP_domain"/>
</dbReference>
<dbReference type="PANTHER" id="PTHR42924">
    <property type="entry name" value="EXONUCLEASE"/>
    <property type="match status" value="1"/>
</dbReference>
<evidence type="ECO:0000259" key="1">
    <source>
        <dbReference type="SMART" id="SM00481"/>
    </source>
</evidence>
<feature type="domain" description="Polymerase/histidinol phosphatase N-terminal" evidence="1">
    <location>
        <begin position="3"/>
        <end position="68"/>
    </location>
</feature>
<comment type="caution">
    <text evidence="2">The sequence shown here is derived from an EMBL/GenBank/DDBJ whole genome shotgun (WGS) entry which is preliminary data.</text>
</comment>
<dbReference type="EMBL" id="JBDZDV010000007">
    <property type="protein sequence ID" value="MET3111925.1"/>
    <property type="molecule type" value="Genomic_DNA"/>
</dbReference>
<dbReference type="SUPFAM" id="SSF89550">
    <property type="entry name" value="PHP domain-like"/>
    <property type="match status" value="1"/>
</dbReference>
<keyword evidence="3" id="KW-1185">Reference proteome</keyword>
<sequence>MRVDLHVHSNHSDGADSLEAVIEKARRAGVTTLSFVDHDITGTYEAALPAAEAAGIRLIPGIEISAYDFKRGRKIHVLGYSYDPDALNIKELTGPLLARRHKHSLWQIERINRAGCKVDAETIAETAKPSRVIYKQHIMQYLTDNDYESGAYQHLYKSLFKGEGPASGDIEYIDARDALHAIRADGGLAVIAHPGQMDSYDFIEENIGLIDGIELLHPDHDADDHARIREIADRYGLALTGGSDYHGSFGTAVDVGVDAGMLRFERQLLGYS</sequence>
<dbReference type="Gene3D" id="1.10.150.650">
    <property type="match status" value="1"/>
</dbReference>
<evidence type="ECO:0000313" key="2">
    <source>
        <dbReference type="EMBL" id="MET3111925.1"/>
    </source>
</evidence>
<dbReference type="InterPro" id="IPR016195">
    <property type="entry name" value="Pol/histidinol_Pase-like"/>
</dbReference>
<proteinExistence type="predicted"/>